<dbReference type="AlphaFoldDB" id="A0A9Q3HV59"/>
<evidence type="ECO:0000313" key="3">
    <source>
        <dbReference type="Proteomes" id="UP000765509"/>
    </source>
</evidence>
<protein>
    <submittedName>
        <fullName evidence="2">Uncharacterized protein</fullName>
    </submittedName>
</protein>
<accession>A0A9Q3HV59</accession>
<reference evidence="2" key="1">
    <citation type="submission" date="2021-03" db="EMBL/GenBank/DDBJ databases">
        <title>Draft genome sequence of rust myrtle Austropuccinia psidii MF-1, a brazilian biotype.</title>
        <authorList>
            <person name="Quecine M.C."/>
            <person name="Pachon D.M.R."/>
            <person name="Bonatelli M.L."/>
            <person name="Correr F.H."/>
            <person name="Franceschini L.M."/>
            <person name="Leite T.F."/>
            <person name="Margarido G.R.A."/>
            <person name="Almeida C.A."/>
            <person name="Ferrarezi J.A."/>
            <person name="Labate C.A."/>
        </authorList>
    </citation>
    <scope>NUCLEOTIDE SEQUENCE</scope>
    <source>
        <strain evidence="2">MF-1</strain>
    </source>
</reference>
<feature type="region of interest" description="Disordered" evidence="1">
    <location>
        <begin position="63"/>
        <end position="87"/>
    </location>
</feature>
<dbReference type="Proteomes" id="UP000765509">
    <property type="component" value="Unassembled WGS sequence"/>
</dbReference>
<organism evidence="2 3">
    <name type="scientific">Austropuccinia psidii MF-1</name>
    <dbReference type="NCBI Taxonomy" id="1389203"/>
    <lineage>
        <taxon>Eukaryota</taxon>
        <taxon>Fungi</taxon>
        <taxon>Dikarya</taxon>
        <taxon>Basidiomycota</taxon>
        <taxon>Pucciniomycotina</taxon>
        <taxon>Pucciniomycetes</taxon>
        <taxon>Pucciniales</taxon>
        <taxon>Sphaerophragmiaceae</taxon>
        <taxon>Austropuccinia</taxon>
    </lineage>
</organism>
<proteinExistence type="predicted"/>
<evidence type="ECO:0000256" key="1">
    <source>
        <dbReference type="SAM" id="MobiDB-lite"/>
    </source>
</evidence>
<name>A0A9Q3HV59_9BASI</name>
<gene>
    <name evidence="2" type="ORF">O181_055350</name>
</gene>
<keyword evidence="3" id="KW-1185">Reference proteome</keyword>
<sequence>MKATSNLKEAPEVPILVTRKDGTAESFKRKIIIGSNSEGTDNPDGEELEMVFSIPRRIIQHTSKSHTQLTTATREEVWSPQQPQKPS</sequence>
<comment type="caution">
    <text evidence="2">The sequence shown here is derived from an EMBL/GenBank/DDBJ whole genome shotgun (WGS) entry which is preliminary data.</text>
</comment>
<dbReference type="EMBL" id="AVOT02024745">
    <property type="protein sequence ID" value="MBW0515635.1"/>
    <property type="molecule type" value="Genomic_DNA"/>
</dbReference>
<feature type="compositionally biased region" description="Polar residues" evidence="1">
    <location>
        <begin position="63"/>
        <end position="72"/>
    </location>
</feature>
<evidence type="ECO:0000313" key="2">
    <source>
        <dbReference type="EMBL" id="MBW0515635.1"/>
    </source>
</evidence>